<dbReference type="Proteomes" id="UP001156318">
    <property type="component" value="Chromosome"/>
</dbReference>
<organism evidence="1 2">
    <name type="scientific">Siccibacter colletis</name>
    <dbReference type="NCBI Taxonomy" id="1505757"/>
    <lineage>
        <taxon>Bacteria</taxon>
        <taxon>Pseudomonadati</taxon>
        <taxon>Pseudomonadota</taxon>
        <taxon>Gammaproteobacteria</taxon>
        <taxon>Enterobacterales</taxon>
        <taxon>Enterobacteriaceae</taxon>
        <taxon>Siccibacter</taxon>
    </lineage>
</organism>
<evidence type="ECO:0000313" key="1">
    <source>
        <dbReference type="EMBL" id="UYU31526.1"/>
    </source>
</evidence>
<protein>
    <recommendedName>
        <fullName evidence="3">Transglycosylase SLT domain-containing protein</fullName>
    </recommendedName>
</protein>
<dbReference type="EMBL" id="CP074352">
    <property type="protein sequence ID" value="UYU31526.1"/>
    <property type="molecule type" value="Genomic_DNA"/>
</dbReference>
<evidence type="ECO:0000313" key="2">
    <source>
        <dbReference type="Proteomes" id="UP001156318"/>
    </source>
</evidence>
<gene>
    <name evidence="1" type="ORF">KFZ77_17110</name>
</gene>
<name>A0ABY6JCH2_9ENTR</name>
<evidence type="ECO:0008006" key="3">
    <source>
        <dbReference type="Google" id="ProtNLM"/>
    </source>
</evidence>
<keyword evidence="2" id="KW-1185">Reference proteome</keyword>
<accession>A0ABY6JCH2</accession>
<dbReference type="RefSeq" id="WP_264384885.1">
    <property type="nucleotide sequence ID" value="NZ_CP074352.1"/>
</dbReference>
<proteinExistence type="predicted"/>
<dbReference type="Gene3D" id="1.10.530.10">
    <property type="match status" value="1"/>
</dbReference>
<sequence>MNGITVTFDCKNKFRAPTWGLVDLFKWKVLSKQLGGGIDYIQEFKNAWVRFNKQNIRAAAQKQRLPAELIAGVCWIEVAGDPNFIDRVAFIARLIDWSGPSIVDKTLTQTSPPEKTSFGSVSMQLRTAAHTLGLNPADLSLLQLTQLASCLEYDAFNIDIVARHLRQLANQDGFTGEINRDQVRIIGARYNRGSALTLDAIRKNTSYGDFIVSNWNHYSQLLW</sequence>
<reference evidence="1 2" key="1">
    <citation type="submission" date="2021-05" db="EMBL/GenBank/DDBJ databases">
        <title>Isolation, identification, and the growth promoting effects of Pantoea dispersa strain YSD J2 from the aboveground leaves of Cyperus esculentus L.Var. Sativus.</title>
        <authorList>
            <person name="Wang S."/>
            <person name="Tang X.M."/>
            <person name="Huang Y.N."/>
        </authorList>
    </citation>
    <scope>NUCLEOTIDE SEQUENCE [LARGE SCALE GENOMIC DNA]</scope>
    <source>
        <strain evidence="2">YSD YN2</strain>
    </source>
</reference>